<evidence type="ECO:0000313" key="1">
    <source>
        <dbReference type="EMBL" id="DAD94663.1"/>
    </source>
</evidence>
<proteinExistence type="predicted"/>
<dbReference type="EMBL" id="BK015179">
    <property type="protein sequence ID" value="DAD94663.1"/>
    <property type="molecule type" value="Genomic_DNA"/>
</dbReference>
<sequence length="48" mass="5116">MSFIPALIPWIPTDNSSVITALFNPKFSATVSATPRSGSESFNKTSQA</sequence>
<organism evidence="1">
    <name type="scientific">Siphoviridae sp. ctrKX6</name>
    <dbReference type="NCBI Taxonomy" id="2826476"/>
    <lineage>
        <taxon>Viruses</taxon>
        <taxon>Duplodnaviria</taxon>
        <taxon>Heunggongvirae</taxon>
        <taxon>Uroviricota</taxon>
        <taxon>Caudoviricetes</taxon>
    </lineage>
</organism>
<name>A0A8S5NJY8_9CAUD</name>
<accession>A0A8S5NJY8</accession>
<protein>
    <submittedName>
        <fullName evidence="1">Uncharacterized protein</fullName>
    </submittedName>
</protein>
<reference evidence="1" key="1">
    <citation type="journal article" date="2021" name="Proc. Natl. Acad. Sci. U.S.A.">
        <title>A Catalog of Tens of Thousands of Viruses from Human Metagenomes Reveals Hidden Associations with Chronic Diseases.</title>
        <authorList>
            <person name="Tisza M.J."/>
            <person name="Buck C.B."/>
        </authorList>
    </citation>
    <scope>NUCLEOTIDE SEQUENCE</scope>
    <source>
        <strain evidence="1">CtrKX6</strain>
    </source>
</reference>